<dbReference type="EC" id="2.7.6.2" evidence="5"/>
<feature type="domain" description="Thiamin pyrophosphokinase thiamin-binding" evidence="6">
    <location>
        <begin position="131"/>
        <end position="193"/>
    </location>
</feature>
<evidence type="ECO:0000256" key="1">
    <source>
        <dbReference type="ARBA" id="ARBA00022679"/>
    </source>
</evidence>
<dbReference type="SUPFAM" id="SSF63862">
    <property type="entry name" value="Thiamin pyrophosphokinase, substrate-binding domain"/>
    <property type="match status" value="1"/>
</dbReference>
<dbReference type="PANTHER" id="PTHR41299:SF1">
    <property type="entry name" value="THIAMINE PYROPHOSPHOKINASE"/>
    <property type="match status" value="1"/>
</dbReference>
<dbReference type="InterPro" id="IPR007371">
    <property type="entry name" value="TPK_catalytic"/>
</dbReference>
<protein>
    <recommendedName>
        <fullName evidence="5">Thiamine diphosphokinase</fullName>
        <ecNumber evidence="5">2.7.6.2</ecNumber>
    </recommendedName>
</protein>
<keyword evidence="3" id="KW-0418">Kinase</keyword>
<dbReference type="Gene3D" id="3.40.50.10240">
    <property type="entry name" value="Thiamin pyrophosphokinase, catalytic domain"/>
    <property type="match status" value="1"/>
</dbReference>
<organism evidence="7 8">
    <name type="scientific">Breznakia pachnodae</name>
    <dbReference type="NCBI Taxonomy" id="265178"/>
    <lineage>
        <taxon>Bacteria</taxon>
        <taxon>Bacillati</taxon>
        <taxon>Bacillota</taxon>
        <taxon>Erysipelotrichia</taxon>
        <taxon>Erysipelotrichales</taxon>
        <taxon>Erysipelotrichaceae</taxon>
        <taxon>Breznakia</taxon>
    </lineage>
</organism>
<dbReference type="EMBL" id="JAUSUR010000005">
    <property type="protein sequence ID" value="MDQ0361894.1"/>
    <property type="molecule type" value="Genomic_DNA"/>
</dbReference>
<dbReference type="InterPro" id="IPR036759">
    <property type="entry name" value="TPK_catalytic_sf"/>
</dbReference>
<comment type="caution">
    <text evidence="7">The sequence shown here is derived from an EMBL/GenBank/DDBJ whole genome shotgun (WGS) entry which is preliminary data.</text>
</comment>
<evidence type="ECO:0000256" key="2">
    <source>
        <dbReference type="ARBA" id="ARBA00022741"/>
    </source>
</evidence>
<dbReference type="Pfam" id="PF04263">
    <property type="entry name" value="TPK_catalytic"/>
    <property type="match status" value="1"/>
</dbReference>
<evidence type="ECO:0000259" key="6">
    <source>
        <dbReference type="SMART" id="SM00983"/>
    </source>
</evidence>
<accession>A0ABU0E5B0</accession>
<dbReference type="CDD" id="cd07995">
    <property type="entry name" value="TPK"/>
    <property type="match status" value="1"/>
</dbReference>
<dbReference type="Proteomes" id="UP001230220">
    <property type="component" value="Unassembled WGS sequence"/>
</dbReference>
<keyword evidence="4" id="KW-0067">ATP-binding</keyword>
<keyword evidence="8" id="KW-1185">Reference proteome</keyword>
<dbReference type="Pfam" id="PF04265">
    <property type="entry name" value="TPK_B1_binding"/>
    <property type="match status" value="1"/>
</dbReference>
<evidence type="ECO:0000256" key="3">
    <source>
        <dbReference type="ARBA" id="ARBA00022777"/>
    </source>
</evidence>
<dbReference type="InterPro" id="IPR007373">
    <property type="entry name" value="Thiamin_PyroPKinase_B1-bd"/>
</dbReference>
<evidence type="ECO:0000256" key="4">
    <source>
        <dbReference type="ARBA" id="ARBA00022840"/>
    </source>
</evidence>
<evidence type="ECO:0000313" key="7">
    <source>
        <dbReference type="EMBL" id="MDQ0361894.1"/>
    </source>
</evidence>
<name>A0ABU0E5B0_9FIRM</name>
<sequence>MSKVMLVANRATSIKKEKDFHYIGVDGGALLLSEQNITMDYAIGDFDSVGEKRRTELEKITTIEHLPVRKNESDSEYAIKFALERYDEVYITGVSGGRLDHFLSVYHMLAFQEYHFTIVDEQNHISKLEQGTHHIQKHKKYLSLFAVCESEITITGVEYPLYDRKLNLHDIYTLSNEIIDTEAILEIKKGTLIVIQSADKKNTLD</sequence>
<dbReference type="RefSeq" id="WP_307409014.1">
    <property type="nucleotide sequence ID" value="NZ_JAUSUR010000005.1"/>
</dbReference>
<dbReference type="SUPFAM" id="SSF63999">
    <property type="entry name" value="Thiamin pyrophosphokinase, catalytic domain"/>
    <property type="match status" value="1"/>
</dbReference>
<dbReference type="GO" id="GO:0004788">
    <property type="term" value="F:thiamine diphosphokinase activity"/>
    <property type="evidence" value="ECO:0007669"/>
    <property type="project" value="UniProtKB-EC"/>
</dbReference>
<evidence type="ECO:0000313" key="8">
    <source>
        <dbReference type="Proteomes" id="UP001230220"/>
    </source>
</evidence>
<dbReference type="PANTHER" id="PTHR41299">
    <property type="entry name" value="THIAMINE PYROPHOSPHOKINASE"/>
    <property type="match status" value="1"/>
</dbReference>
<dbReference type="InterPro" id="IPR036371">
    <property type="entry name" value="TPK_B1-bd_sf"/>
</dbReference>
<dbReference type="NCBIfam" id="TIGR01378">
    <property type="entry name" value="thi_PPkinase"/>
    <property type="match status" value="1"/>
</dbReference>
<dbReference type="SMART" id="SM00983">
    <property type="entry name" value="TPK_B1_binding"/>
    <property type="match status" value="1"/>
</dbReference>
<keyword evidence="1 7" id="KW-0808">Transferase</keyword>
<dbReference type="InterPro" id="IPR053149">
    <property type="entry name" value="TPK"/>
</dbReference>
<proteinExistence type="predicted"/>
<dbReference type="InterPro" id="IPR006282">
    <property type="entry name" value="Thi_PPkinase"/>
</dbReference>
<gene>
    <name evidence="7" type="ORF">J2S15_002647</name>
</gene>
<evidence type="ECO:0000256" key="5">
    <source>
        <dbReference type="NCBIfam" id="TIGR01378"/>
    </source>
</evidence>
<keyword evidence="2" id="KW-0547">Nucleotide-binding</keyword>
<reference evidence="7 8" key="1">
    <citation type="submission" date="2023-07" db="EMBL/GenBank/DDBJ databases">
        <title>Genomic Encyclopedia of Type Strains, Phase IV (KMG-IV): sequencing the most valuable type-strain genomes for metagenomic binning, comparative biology and taxonomic classification.</title>
        <authorList>
            <person name="Goeker M."/>
        </authorList>
    </citation>
    <scope>NUCLEOTIDE SEQUENCE [LARGE SCALE GENOMIC DNA]</scope>
    <source>
        <strain evidence="7 8">DSM 16784</strain>
    </source>
</reference>